<protein>
    <submittedName>
        <fullName evidence="1">Uncharacterized protein</fullName>
    </submittedName>
</protein>
<sequence length="113" mass="12564">METTLISSIASVKETIREIRRISNNGVLVGTTSKVHMKLILKNEKLQATGLITGQPAEKRPMVITYDVSTNFSGKEFLSSLCQQNLDSTQKSKFQKEVKLSHKTGNRNVKAVN</sequence>
<comment type="caution">
    <text evidence="1">The sequence shown here is derived from an EMBL/GenBank/DDBJ whole genome shotgun (WGS) entry which is preliminary data.</text>
</comment>
<dbReference type="AlphaFoldDB" id="A0AAW1A2F9"/>
<name>A0AAW1A2F9_9HYME</name>
<gene>
    <name evidence="1" type="ORF">QLX08_004382</name>
</gene>
<evidence type="ECO:0000313" key="1">
    <source>
        <dbReference type="EMBL" id="KAK9304222.1"/>
    </source>
</evidence>
<proteinExistence type="predicted"/>
<accession>A0AAW1A2F9</accession>
<organism evidence="1 2">
    <name type="scientific">Tetragonisca angustula</name>
    <dbReference type="NCBI Taxonomy" id="166442"/>
    <lineage>
        <taxon>Eukaryota</taxon>
        <taxon>Metazoa</taxon>
        <taxon>Ecdysozoa</taxon>
        <taxon>Arthropoda</taxon>
        <taxon>Hexapoda</taxon>
        <taxon>Insecta</taxon>
        <taxon>Pterygota</taxon>
        <taxon>Neoptera</taxon>
        <taxon>Endopterygota</taxon>
        <taxon>Hymenoptera</taxon>
        <taxon>Apocrita</taxon>
        <taxon>Aculeata</taxon>
        <taxon>Apoidea</taxon>
        <taxon>Anthophila</taxon>
        <taxon>Apidae</taxon>
        <taxon>Tetragonisca</taxon>
    </lineage>
</organism>
<keyword evidence="2" id="KW-1185">Reference proteome</keyword>
<evidence type="ECO:0000313" key="2">
    <source>
        <dbReference type="Proteomes" id="UP001432146"/>
    </source>
</evidence>
<dbReference type="EMBL" id="JAWNGG020000065">
    <property type="protein sequence ID" value="KAK9304222.1"/>
    <property type="molecule type" value="Genomic_DNA"/>
</dbReference>
<dbReference type="Proteomes" id="UP001432146">
    <property type="component" value="Unassembled WGS sequence"/>
</dbReference>
<reference evidence="1 2" key="1">
    <citation type="submission" date="2024-05" db="EMBL/GenBank/DDBJ databases">
        <title>The nuclear and mitochondrial genome assemblies of Tetragonisca angustula (Apidae: Meliponini), a tiny yet remarkable pollinator in the Neotropics.</title>
        <authorList>
            <person name="Ferrari R."/>
            <person name="Ricardo P.C."/>
            <person name="Dias F.C."/>
            <person name="Araujo N.S."/>
            <person name="Soares D.O."/>
            <person name="Zhou Q.-S."/>
            <person name="Zhu C.-D."/>
            <person name="Coutinho L."/>
            <person name="Airas M.C."/>
            <person name="Batista T.M."/>
        </authorList>
    </citation>
    <scope>NUCLEOTIDE SEQUENCE [LARGE SCALE GENOMIC DNA]</scope>
    <source>
        <strain evidence="1">ASF017062</strain>
        <tissue evidence="1">Abdomen</tissue>
    </source>
</reference>